<keyword evidence="4" id="KW-0862">Zinc</keyword>
<dbReference type="SUPFAM" id="SSF90229">
    <property type="entry name" value="CCCH zinc finger"/>
    <property type="match status" value="1"/>
</dbReference>
<dbReference type="PANTHER" id="PTHR46527">
    <property type="entry name" value="NUCLEOPORIN-LIKE PROTEIN 2"/>
    <property type="match status" value="1"/>
</dbReference>
<dbReference type="STRING" id="5454.A0A163CPY2"/>
<dbReference type="PANTHER" id="PTHR46527:SF1">
    <property type="entry name" value="NUCLEOPORIN NUP42"/>
    <property type="match status" value="1"/>
</dbReference>
<feature type="compositionally biased region" description="Polar residues" evidence="6">
    <location>
        <begin position="336"/>
        <end position="374"/>
    </location>
</feature>
<evidence type="ECO:0000256" key="3">
    <source>
        <dbReference type="ARBA" id="ARBA00022771"/>
    </source>
</evidence>
<feature type="compositionally biased region" description="Basic and acidic residues" evidence="6">
    <location>
        <begin position="569"/>
        <end position="578"/>
    </location>
</feature>
<dbReference type="InterPro" id="IPR051767">
    <property type="entry name" value="Nucleoporin_NUP42"/>
</dbReference>
<keyword evidence="2" id="KW-0479">Metal-binding</keyword>
<reference evidence="7 8" key="1">
    <citation type="journal article" date="2016" name="Sci. Rep.">
        <title>Draft genome sequencing and secretome analysis of fungal phytopathogen Ascochyta rabiei provides insight into the necrotrophic effector repertoire.</title>
        <authorList>
            <person name="Verma S."/>
            <person name="Gazara R.K."/>
            <person name="Nizam S."/>
            <person name="Parween S."/>
            <person name="Chattopadhyay D."/>
            <person name="Verma P.K."/>
        </authorList>
    </citation>
    <scope>NUCLEOTIDE SEQUENCE [LARGE SCALE GENOMIC DNA]</scope>
    <source>
        <strain evidence="7 8">ArDII</strain>
    </source>
</reference>
<feature type="compositionally biased region" description="Low complexity" evidence="6">
    <location>
        <begin position="82"/>
        <end position="97"/>
    </location>
</feature>
<sequence length="624" mass="64107">MQHSKWAQADHHPSLHPSHPFHRPSRFGAPLQRPLPSGLDYGTDMTVCKFYSQGNCRFGDNCKFEHPGSQRDGNRSSGGGFSARSNNNSNNNNNRFGAFGGGDNYRPNQNSGGAFGSARDIKTLPYHLDIADIRADLSGQRPIYPLSCYGPGRDAPRQLIEGLVEISPEELRVRYYTQRATGNENVAQQEESELHAKMQQQVKAIADDIEGAVRYIEEGANVHPNRLDMVRGNTTPAGQPGSSSSPFAQASGNAFSSAPSTQASAFGQASTPGFGRPAFGQASNPAQTTSQTSSAFAAPSALGQKPSPFGQPTAIGGGGAFGKPAFGGSGFGQASIPGSGSAFGQPSGLGQQPAFGQTSAPSSTPAFGQASAPSGTPAFGQASNPAQGSAFGQANALGQTRQSSGFGKPAFGQSPFGQTAQAGSGTSPFGQQPQTSNPPFGQQPAQGPQSSPFSQAAQSGQQPNPFGQAQPQQPANQPNPFGGVAAAPSAPAFGQPSAPAFGAPSLGGQQAQASNTQAQNPFGQAAGQAAAQSAAAPATAPSPFSTQNQAAPAAVQTPAQPAAAGGPIDPKERYKEGSPEAYEGEAGKLLEEIYRRVGQMGRFNDDEDIPLTPPKCEWIVPVAI</sequence>
<evidence type="ECO:0000313" key="8">
    <source>
        <dbReference type="Proteomes" id="UP000076837"/>
    </source>
</evidence>
<feature type="compositionally biased region" description="Polar residues" evidence="6">
    <location>
        <begin position="415"/>
        <end position="437"/>
    </location>
</feature>
<dbReference type="GO" id="GO:0008270">
    <property type="term" value="F:zinc ion binding"/>
    <property type="evidence" value="ECO:0007669"/>
    <property type="project" value="UniProtKB-KW"/>
</dbReference>
<dbReference type="GO" id="GO:0005634">
    <property type="term" value="C:nucleus"/>
    <property type="evidence" value="ECO:0007669"/>
    <property type="project" value="UniProtKB-SubCell"/>
</dbReference>
<feature type="compositionally biased region" description="Gly residues" evidence="6">
    <location>
        <begin position="315"/>
        <end position="331"/>
    </location>
</feature>
<feature type="compositionally biased region" description="Low complexity" evidence="6">
    <location>
        <begin position="509"/>
        <end position="564"/>
    </location>
</feature>
<dbReference type="InterPro" id="IPR000571">
    <property type="entry name" value="Znf_CCCH"/>
</dbReference>
<feature type="compositionally biased region" description="Low complexity" evidence="6">
    <location>
        <begin position="438"/>
        <end position="483"/>
    </location>
</feature>
<dbReference type="InterPro" id="IPR041367">
    <property type="entry name" value="Znf-CCCH_4"/>
</dbReference>
<dbReference type="PROSITE" id="PS50103">
    <property type="entry name" value="ZF_C3H1"/>
    <property type="match status" value="1"/>
</dbReference>
<dbReference type="Gene3D" id="4.10.1000.10">
    <property type="entry name" value="Zinc finger, CCCH-type"/>
    <property type="match status" value="1"/>
</dbReference>
<protein>
    <submittedName>
        <fullName evidence="7">Metal ion binding</fullName>
    </submittedName>
</protein>
<name>A0A163CPY2_DIDRA</name>
<evidence type="ECO:0000256" key="6">
    <source>
        <dbReference type="SAM" id="MobiDB-lite"/>
    </source>
</evidence>
<dbReference type="SMART" id="SM00356">
    <property type="entry name" value="ZnF_C3H1"/>
    <property type="match status" value="1"/>
</dbReference>
<evidence type="ECO:0000256" key="2">
    <source>
        <dbReference type="ARBA" id="ARBA00022723"/>
    </source>
</evidence>
<organism evidence="7 8">
    <name type="scientific">Didymella rabiei</name>
    <name type="common">Chickpea ascochyta blight fungus</name>
    <name type="synonym">Mycosphaerella rabiei</name>
    <dbReference type="NCBI Taxonomy" id="5454"/>
    <lineage>
        <taxon>Eukaryota</taxon>
        <taxon>Fungi</taxon>
        <taxon>Dikarya</taxon>
        <taxon>Ascomycota</taxon>
        <taxon>Pezizomycotina</taxon>
        <taxon>Dothideomycetes</taxon>
        <taxon>Pleosporomycetidae</taxon>
        <taxon>Pleosporales</taxon>
        <taxon>Pleosporineae</taxon>
        <taxon>Didymellaceae</taxon>
        <taxon>Ascochyta</taxon>
    </lineage>
</organism>
<dbReference type="InterPro" id="IPR036855">
    <property type="entry name" value="Znf_CCCH_sf"/>
</dbReference>
<proteinExistence type="predicted"/>
<feature type="compositionally biased region" description="Polar residues" evidence="6">
    <location>
        <begin position="281"/>
        <end position="295"/>
    </location>
</feature>
<comment type="subcellular location">
    <subcellularLocation>
        <location evidence="1">Nucleus</location>
    </subcellularLocation>
</comment>
<keyword evidence="8" id="KW-1185">Reference proteome</keyword>
<feature type="compositionally biased region" description="Polar residues" evidence="6">
    <location>
        <begin position="381"/>
        <end position="405"/>
    </location>
</feature>
<accession>A0A163CPY2</accession>
<dbReference type="Proteomes" id="UP000076837">
    <property type="component" value="Unassembled WGS sequence"/>
</dbReference>
<feature type="region of interest" description="Disordered" evidence="6">
    <location>
        <begin position="66"/>
        <end position="116"/>
    </location>
</feature>
<gene>
    <name evidence="7" type="ORF">ST47_g6159</name>
</gene>
<dbReference type="Pfam" id="PF18044">
    <property type="entry name" value="zf-CCCH_4"/>
    <property type="match status" value="1"/>
</dbReference>
<keyword evidence="5" id="KW-0539">Nucleus</keyword>
<feature type="compositionally biased region" description="Polar residues" evidence="6">
    <location>
        <begin position="232"/>
        <end position="271"/>
    </location>
</feature>
<comment type="caution">
    <text evidence="7">The sequence shown here is derived from an EMBL/GenBank/DDBJ whole genome shotgun (WGS) entry which is preliminary data.</text>
</comment>
<evidence type="ECO:0000256" key="1">
    <source>
        <dbReference type="ARBA" id="ARBA00004123"/>
    </source>
</evidence>
<dbReference type="AlphaFoldDB" id="A0A163CPY2"/>
<keyword evidence="3" id="KW-0863">Zinc-finger</keyword>
<evidence type="ECO:0000256" key="4">
    <source>
        <dbReference type="ARBA" id="ARBA00022833"/>
    </source>
</evidence>
<dbReference type="EMBL" id="JYNV01000212">
    <property type="protein sequence ID" value="KZM22618.1"/>
    <property type="molecule type" value="Genomic_DNA"/>
</dbReference>
<dbReference type="OrthoDB" id="20729at2759"/>
<feature type="region of interest" description="Disordered" evidence="6">
    <location>
        <begin position="226"/>
        <end position="586"/>
    </location>
</feature>
<evidence type="ECO:0000256" key="5">
    <source>
        <dbReference type="ARBA" id="ARBA00023242"/>
    </source>
</evidence>
<feature type="region of interest" description="Disordered" evidence="6">
    <location>
        <begin position="1"/>
        <end position="34"/>
    </location>
</feature>
<evidence type="ECO:0000313" key="7">
    <source>
        <dbReference type="EMBL" id="KZM22618.1"/>
    </source>
</evidence>